<dbReference type="AlphaFoldDB" id="K1QRJ7"/>
<evidence type="ECO:0000313" key="2">
    <source>
        <dbReference type="EMBL" id="EKC33804.1"/>
    </source>
</evidence>
<dbReference type="InParanoid" id="K1QRJ7"/>
<reference evidence="2" key="1">
    <citation type="journal article" date="2012" name="Nature">
        <title>The oyster genome reveals stress adaptation and complexity of shell formation.</title>
        <authorList>
            <person name="Zhang G."/>
            <person name="Fang X."/>
            <person name="Guo X."/>
            <person name="Li L."/>
            <person name="Luo R."/>
            <person name="Xu F."/>
            <person name="Yang P."/>
            <person name="Zhang L."/>
            <person name="Wang X."/>
            <person name="Qi H."/>
            <person name="Xiong Z."/>
            <person name="Que H."/>
            <person name="Xie Y."/>
            <person name="Holland P.W."/>
            <person name="Paps J."/>
            <person name="Zhu Y."/>
            <person name="Wu F."/>
            <person name="Chen Y."/>
            <person name="Wang J."/>
            <person name="Peng C."/>
            <person name="Meng J."/>
            <person name="Yang L."/>
            <person name="Liu J."/>
            <person name="Wen B."/>
            <person name="Zhang N."/>
            <person name="Huang Z."/>
            <person name="Zhu Q."/>
            <person name="Feng Y."/>
            <person name="Mount A."/>
            <person name="Hedgecock D."/>
            <person name="Xu Z."/>
            <person name="Liu Y."/>
            <person name="Domazet-Loso T."/>
            <person name="Du Y."/>
            <person name="Sun X."/>
            <person name="Zhang S."/>
            <person name="Liu B."/>
            <person name="Cheng P."/>
            <person name="Jiang X."/>
            <person name="Li J."/>
            <person name="Fan D."/>
            <person name="Wang W."/>
            <person name="Fu W."/>
            <person name="Wang T."/>
            <person name="Wang B."/>
            <person name="Zhang J."/>
            <person name="Peng Z."/>
            <person name="Li Y."/>
            <person name="Li N."/>
            <person name="Wang J."/>
            <person name="Chen M."/>
            <person name="He Y."/>
            <person name="Tan F."/>
            <person name="Song X."/>
            <person name="Zheng Q."/>
            <person name="Huang R."/>
            <person name="Yang H."/>
            <person name="Du X."/>
            <person name="Chen L."/>
            <person name="Yang M."/>
            <person name="Gaffney P.M."/>
            <person name="Wang S."/>
            <person name="Luo L."/>
            <person name="She Z."/>
            <person name="Ming Y."/>
            <person name="Huang W."/>
            <person name="Zhang S."/>
            <person name="Huang B."/>
            <person name="Zhang Y."/>
            <person name="Qu T."/>
            <person name="Ni P."/>
            <person name="Miao G."/>
            <person name="Wang J."/>
            <person name="Wang Q."/>
            <person name="Steinberg C.E."/>
            <person name="Wang H."/>
            <person name="Li N."/>
            <person name="Qian L."/>
            <person name="Zhang G."/>
            <person name="Li Y."/>
            <person name="Yang H."/>
            <person name="Liu X."/>
            <person name="Wang J."/>
            <person name="Yin Y."/>
            <person name="Wang J."/>
        </authorList>
    </citation>
    <scope>NUCLEOTIDE SEQUENCE [LARGE SCALE GENOMIC DNA]</scope>
    <source>
        <strain evidence="2">05x7-T-G4-1.051#20</strain>
    </source>
</reference>
<dbReference type="Pfam" id="PF20700">
    <property type="entry name" value="Mutator"/>
    <property type="match status" value="1"/>
</dbReference>
<protein>
    <recommendedName>
        <fullName evidence="1">Mutator-like transposase domain-containing protein</fullName>
    </recommendedName>
</protein>
<dbReference type="InterPro" id="IPR049012">
    <property type="entry name" value="Mutator_transp_dom"/>
</dbReference>
<evidence type="ECO:0000259" key="1">
    <source>
        <dbReference type="Pfam" id="PF20700"/>
    </source>
</evidence>
<sequence>MRHKGRIISAKTSKKFSNLKLSTKKEEEECVEEIYTTEEFDSQANVWNGERRVIELDILIEGLRSCVHCSNPLRLEWCVSERKYGLASIFYIKCSECNGISPVYTGEKHNTANKSGPAKCFDVNTKLAADFE</sequence>
<feature type="domain" description="Mutator-like transposase" evidence="1">
    <location>
        <begin position="50"/>
        <end position="128"/>
    </location>
</feature>
<name>K1QRJ7_MAGGI</name>
<organism evidence="2">
    <name type="scientific">Magallana gigas</name>
    <name type="common">Pacific oyster</name>
    <name type="synonym">Crassostrea gigas</name>
    <dbReference type="NCBI Taxonomy" id="29159"/>
    <lineage>
        <taxon>Eukaryota</taxon>
        <taxon>Metazoa</taxon>
        <taxon>Spiralia</taxon>
        <taxon>Lophotrochozoa</taxon>
        <taxon>Mollusca</taxon>
        <taxon>Bivalvia</taxon>
        <taxon>Autobranchia</taxon>
        <taxon>Pteriomorphia</taxon>
        <taxon>Ostreida</taxon>
        <taxon>Ostreoidea</taxon>
        <taxon>Ostreidae</taxon>
        <taxon>Magallana</taxon>
    </lineage>
</organism>
<dbReference type="EMBL" id="JH817507">
    <property type="protein sequence ID" value="EKC33804.1"/>
    <property type="molecule type" value="Genomic_DNA"/>
</dbReference>
<gene>
    <name evidence="2" type="ORF">CGI_10004492</name>
</gene>
<accession>K1QRJ7</accession>
<proteinExistence type="predicted"/>
<dbReference type="HOGENOM" id="CLU_1950851_0_0_1"/>